<accession>A0A1I7WRJ7</accession>
<protein>
    <submittedName>
        <fullName evidence="2">Uncharacterized protein</fullName>
    </submittedName>
</protein>
<evidence type="ECO:0000313" key="1">
    <source>
        <dbReference type="Proteomes" id="UP000095283"/>
    </source>
</evidence>
<keyword evidence="1" id="KW-1185">Reference proteome</keyword>
<evidence type="ECO:0000313" key="2">
    <source>
        <dbReference type="WBParaSite" id="Hba_07764"/>
    </source>
</evidence>
<dbReference type="WBParaSite" id="Hba_07764">
    <property type="protein sequence ID" value="Hba_07764"/>
    <property type="gene ID" value="Hba_07764"/>
</dbReference>
<organism evidence="1 2">
    <name type="scientific">Heterorhabditis bacteriophora</name>
    <name type="common">Entomopathogenic nematode worm</name>
    <dbReference type="NCBI Taxonomy" id="37862"/>
    <lineage>
        <taxon>Eukaryota</taxon>
        <taxon>Metazoa</taxon>
        <taxon>Ecdysozoa</taxon>
        <taxon>Nematoda</taxon>
        <taxon>Chromadorea</taxon>
        <taxon>Rhabditida</taxon>
        <taxon>Rhabditina</taxon>
        <taxon>Rhabditomorpha</taxon>
        <taxon>Strongyloidea</taxon>
        <taxon>Heterorhabditidae</taxon>
        <taxon>Heterorhabditis</taxon>
    </lineage>
</organism>
<sequence length="127" mass="15229">MRNHEYVAHLTTMNGAVRQCRLATSQLIDRSRAFRVMVIEIGTWIWYRMSRSQVSTMNQSCEHAMSVKRQKEQNKIGLTQDNFLYSSTEKRNYFSVNELFYLRNITVDLHRIYDRGKIQYKWINTIV</sequence>
<reference evidence="2" key="1">
    <citation type="submission" date="2016-11" db="UniProtKB">
        <authorList>
            <consortium name="WormBaseParasite"/>
        </authorList>
    </citation>
    <scope>IDENTIFICATION</scope>
</reference>
<dbReference type="AlphaFoldDB" id="A0A1I7WRJ7"/>
<name>A0A1I7WRJ7_HETBA</name>
<dbReference type="Proteomes" id="UP000095283">
    <property type="component" value="Unplaced"/>
</dbReference>
<proteinExistence type="predicted"/>